<proteinExistence type="predicted"/>
<feature type="compositionally biased region" description="Basic and acidic residues" evidence="1">
    <location>
        <begin position="143"/>
        <end position="154"/>
    </location>
</feature>
<evidence type="ECO:0000256" key="1">
    <source>
        <dbReference type="SAM" id="MobiDB-lite"/>
    </source>
</evidence>
<dbReference type="EMBL" id="KI963920">
    <property type="protein sequence ID" value="EUC50872.1"/>
    <property type="molecule type" value="Genomic_DNA"/>
</dbReference>
<dbReference type="Proteomes" id="UP000054032">
    <property type="component" value="Unassembled WGS sequence"/>
</dbReference>
<evidence type="ECO:0000313" key="2">
    <source>
        <dbReference type="EMBL" id="EUC50872.1"/>
    </source>
</evidence>
<dbReference type="RefSeq" id="XP_007682507.1">
    <property type="nucleotide sequence ID" value="XM_007684317.1"/>
</dbReference>
<evidence type="ECO:0000313" key="3">
    <source>
        <dbReference type="Proteomes" id="UP000054032"/>
    </source>
</evidence>
<gene>
    <name evidence="2" type="ORF">COCMIDRAFT_21591</name>
</gene>
<dbReference type="KEGG" id="bor:COCMIDRAFT_21591"/>
<feature type="region of interest" description="Disordered" evidence="1">
    <location>
        <begin position="280"/>
        <end position="305"/>
    </location>
</feature>
<feature type="region of interest" description="Disordered" evidence="1">
    <location>
        <begin position="125"/>
        <end position="186"/>
    </location>
</feature>
<feature type="compositionally biased region" description="Polar residues" evidence="1">
    <location>
        <begin position="174"/>
        <end position="184"/>
    </location>
</feature>
<name>W6ZGC2_COCMI</name>
<feature type="compositionally biased region" description="Polar residues" evidence="1">
    <location>
        <begin position="280"/>
        <end position="302"/>
    </location>
</feature>
<sequence>MDEDERNLPWEELNVFREEREKLREKLDDVTRRFRESFAPLNKLVQSVKDNLKANEEGDKEHRKWAKSCREYTEARQRQRIVNPIYDKDDTVAKQLFADVTDYLEHIQRERNERAPSMPVGHVLFRPRDELPLPRVSSPTRAARPDTSQHDDNHLVTSPSQSVQPFPPSALSYAPQSTMTSSPSPFDGRHSSIFGDALDFNRPLQLSGRSNLDTTSNISGSPVFYSGQMRPYKGYEKSATACEETFNESDSSRQLGSQGGFFQPGQIRTGRPTPLLQACSSHTESEGTISPDQSPSMGTSSHMVPPGVTPESIGTSQMTSKGARYISNASVPIEDRGQEPRWRKQSEVDEHLASALLLRFYNFFSHDAVEVEQWESYPAEEHSCILTYVVGGGKDKSEWRKAMRVCDQCAKANRPCVKIVEIDGVETLCFHALSKNDRGDAADWRQVDMYIRR</sequence>
<dbReference type="eggNOG" id="ENOG502RI1N">
    <property type="taxonomic scope" value="Eukaryota"/>
</dbReference>
<protein>
    <submittedName>
        <fullName evidence="2">Uncharacterized protein</fullName>
    </submittedName>
</protein>
<organism evidence="2 3">
    <name type="scientific">Bipolaris oryzae ATCC 44560</name>
    <dbReference type="NCBI Taxonomy" id="930090"/>
    <lineage>
        <taxon>Eukaryota</taxon>
        <taxon>Fungi</taxon>
        <taxon>Dikarya</taxon>
        <taxon>Ascomycota</taxon>
        <taxon>Pezizomycotina</taxon>
        <taxon>Dothideomycetes</taxon>
        <taxon>Pleosporomycetidae</taxon>
        <taxon>Pleosporales</taxon>
        <taxon>Pleosporineae</taxon>
        <taxon>Pleosporaceae</taxon>
        <taxon>Bipolaris</taxon>
    </lineage>
</organism>
<dbReference type="AlphaFoldDB" id="W6ZGC2"/>
<reference evidence="2 3" key="1">
    <citation type="journal article" date="2013" name="PLoS Genet.">
        <title>Comparative genome structure, secondary metabolite, and effector coding capacity across Cochliobolus pathogens.</title>
        <authorList>
            <person name="Condon B.J."/>
            <person name="Leng Y."/>
            <person name="Wu D."/>
            <person name="Bushley K.E."/>
            <person name="Ohm R.A."/>
            <person name="Otillar R."/>
            <person name="Martin J."/>
            <person name="Schackwitz W."/>
            <person name="Grimwood J."/>
            <person name="MohdZainudin N."/>
            <person name="Xue C."/>
            <person name="Wang R."/>
            <person name="Manning V.A."/>
            <person name="Dhillon B."/>
            <person name="Tu Z.J."/>
            <person name="Steffenson B.J."/>
            <person name="Salamov A."/>
            <person name="Sun H."/>
            <person name="Lowry S."/>
            <person name="LaButti K."/>
            <person name="Han J."/>
            <person name="Copeland A."/>
            <person name="Lindquist E."/>
            <person name="Barry K."/>
            <person name="Schmutz J."/>
            <person name="Baker S.E."/>
            <person name="Ciuffetti L.M."/>
            <person name="Grigoriev I.V."/>
            <person name="Zhong S."/>
            <person name="Turgeon B.G."/>
        </authorList>
    </citation>
    <scope>NUCLEOTIDE SEQUENCE [LARGE SCALE GENOMIC DNA]</scope>
    <source>
        <strain evidence="2 3">ATCC 44560</strain>
    </source>
</reference>
<dbReference type="OrthoDB" id="10674894at2759"/>
<dbReference type="HOGENOM" id="CLU_604080_0_0_1"/>
<accession>W6ZGC2</accession>
<keyword evidence="3" id="KW-1185">Reference proteome</keyword>
<dbReference type="GeneID" id="19120084"/>